<name>A0ABV5DVG4_9ACTN</name>
<accession>A0ABV5DVG4</accession>
<dbReference type="RefSeq" id="WP_014908905.1">
    <property type="nucleotide sequence ID" value="NZ_JAYMRS010000003.1"/>
</dbReference>
<proteinExistence type="predicted"/>
<comment type="caution">
    <text evidence="1">The sequence shown here is derived from an EMBL/GenBank/DDBJ whole genome shotgun (WGS) entry which is preliminary data.</text>
</comment>
<organism evidence="1 2">
    <name type="scientific">Nocardiopsis alba</name>
    <dbReference type="NCBI Taxonomy" id="53437"/>
    <lineage>
        <taxon>Bacteria</taxon>
        <taxon>Bacillati</taxon>
        <taxon>Actinomycetota</taxon>
        <taxon>Actinomycetes</taxon>
        <taxon>Streptosporangiales</taxon>
        <taxon>Nocardiopsidaceae</taxon>
        <taxon>Nocardiopsis</taxon>
    </lineage>
</organism>
<evidence type="ECO:0000313" key="2">
    <source>
        <dbReference type="Proteomes" id="UP001585053"/>
    </source>
</evidence>
<keyword evidence="2" id="KW-1185">Reference proteome</keyword>
<sequence length="213" mass="23068">MSLPEGGDPWAEGWTQAVKLRQALLDGHPLPTLPYVPMRLEQGEVAHARVGVEYARFYSTNVSYRQSNGFFFGSPAFVVTGLAVNAIGNAAARSRAQAMAAAQWRERQGVDAYLTDRRILTCVAGHRWLSFWHQGIIEAAPMLEHWSLLETFQQGDPVRWTGPAAAWLAVAVIHLAYGDDQLAHHPGLAALAPSSLPGGPSAGTEHGGYEFPG</sequence>
<dbReference type="Proteomes" id="UP001585053">
    <property type="component" value="Unassembled WGS sequence"/>
</dbReference>
<protein>
    <submittedName>
        <fullName evidence="1">Uncharacterized protein</fullName>
    </submittedName>
</protein>
<reference evidence="1 2" key="1">
    <citation type="submission" date="2024-01" db="EMBL/GenBank/DDBJ databases">
        <title>Genome mining of biosynthetic gene clusters to explore secondary metabolites of Streptomyces sp.</title>
        <authorList>
            <person name="Baig A."/>
            <person name="Ajitkumar Shintre N."/>
            <person name="Kumar H."/>
            <person name="Anbarasu A."/>
            <person name="Ramaiah S."/>
        </authorList>
    </citation>
    <scope>NUCLEOTIDE SEQUENCE [LARGE SCALE GENOMIC DNA]</scope>
    <source>
        <strain evidence="1 2">A01</strain>
    </source>
</reference>
<evidence type="ECO:0000313" key="1">
    <source>
        <dbReference type="EMBL" id="MFB8768578.1"/>
    </source>
</evidence>
<gene>
    <name evidence="1" type="ORF">VSQ78_12780</name>
</gene>
<dbReference type="EMBL" id="JAYMRS010000003">
    <property type="protein sequence ID" value="MFB8768578.1"/>
    <property type="molecule type" value="Genomic_DNA"/>
</dbReference>